<dbReference type="AlphaFoldDB" id="A0AAD7P8V7"/>
<evidence type="ECO:0000313" key="2">
    <source>
        <dbReference type="Proteomes" id="UP001163823"/>
    </source>
</evidence>
<protein>
    <submittedName>
        <fullName evidence="1">Retrotransposon gag protein</fullName>
    </submittedName>
</protein>
<gene>
    <name evidence="1" type="ORF">O6P43_031612</name>
</gene>
<evidence type="ECO:0000313" key="1">
    <source>
        <dbReference type="EMBL" id="KAJ7946723.1"/>
    </source>
</evidence>
<proteinExistence type="predicted"/>
<name>A0AAD7P8V7_QUISA</name>
<dbReference type="KEGG" id="qsa:O6P43_031612"/>
<dbReference type="Proteomes" id="UP001163823">
    <property type="component" value="Chromosome 13"/>
</dbReference>
<organism evidence="1 2">
    <name type="scientific">Quillaja saponaria</name>
    <name type="common">Soap bark tree</name>
    <dbReference type="NCBI Taxonomy" id="32244"/>
    <lineage>
        <taxon>Eukaryota</taxon>
        <taxon>Viridiplantae</taxon>
        <taxon>Streptophyta</taxon>
        <taxon>Embryophyta</taxon>
        <taxon>Tracheophyta</taxon>
        <taxon>Spermatophyta</taxon>
        <taxon>Magnoliopsida</taxon>
        <taxon>eudicotyledons</taxon>
        <taxon>Gunneridae</taxon>
        <taxon>Pentapetalae</taxon>
        <taxon>rosids</taxon>
        <taxon>fabids</taxon>
        <taxon>Fabales</taxon>
        <taxon>Quillajaceae</taxon>
        <taxon>Quillaja</taxon>
    </lineage>
</organism>
<dbReference type="CDD" id="cd00303">
    <property type="entry name" value="retropepsin_like"/>
    <property type="match status" value="1"/>
</dbReference>
<dbReference type="EMBL" id="JARAOO010000013">
    <property type="protein sequence ID" value="KAJ7946723.1"/>
    <property type="molecule type" value="Genomic_DNA"/>
</dbReference>
<reference evidence="1" key="1">
    <citation type="journal article" date="2023" name="Science">
        <title>Elucidation of the pathway for biosynthesis of saponin adjuvants from the soapbark tree.</title>
        <authorList>
            <person name="Reed J."/>
            <person name="Orme A."/>
            <person name="El-Demerdash A."/>
            <person name="Owen C."/>
            <person name="Martin L.B.B."/>
            <person name="Misra R.C."/>
            <person name="Kikuchi S."/>
            <person name="Rejzek M."/>
            <person name="Martin A.C."/>
            <person name="Harkess A."/>
            <person name="Leebens-Mack J."/>
            <person name="Louveau T."/>
            <person name="Stephenson M.J."/>
            <person name="Osbourn A."/>
        </authorList>
    </citation>
    <scope>NUCLEOTIDE SEQUENCE</scope>
    <source>
        <strain evidence="1">S10</strain>
    </source>
</reference>
<dbReference type="InterPro" id="IPR021109">
    <property type="entry name" value="Peptidase_aspartic_dom_sf"/>
</dbReference>
<dbReference type="Gene3D" id="2.40.70.10">
    <property type="entry name" value="Acid Proteases"/>
    <property type="match status" value="1"/>
</dbReference>
<comment type="caution">
    <text evidence="1">The sequence shown here is derived from an EMBL/GenBank/DDBJ whole genome shotgun (WGS) entry which is preliminary data.</text>
</comment>
<keyword evidence="2" id="KW-1185">Reference proteome</keyword>
<accession>A0AAD7P8V7</accession>
<sequence>MLLYEIRKTYLWYFETCYITLLVTEVWLSNPSASHASVRGVTAGYDGLQEGFLTINCHKCKKAQLFQVLIDFNNEEGEGLGEQGDLISWEESNDVNSKGNNGKALVVEEPVISFHAMLGLGNCKTLKLQGKIKKHSVVMLLNIGSTHNFISVSSARQLKCKLQPMAKMKVMAANGEAVSAQAICLGLK</sequence>